<evidence type="ECO:0000313" key="6">
    <source>
        <dbReference type="EMBL" id="NYG01956.1"/>
    </source>
</evidence>
<dbReference type="PRINTS" id="PR00035">
    <property type="entry name" value="HTHGNTR"/>
</dbReference>
<dbReference type="AlphaFoldDB" id="A0A852W7U5"/>
<dbReference type="InterPro" id="IPR050679">
    <property type="entry name" value="Bact_HTH_transcr_reg"/>
</dbReference>
<feature type="compositionally biased region" description="Low complexity" evidence="4">
    <location>
        <begin position="240"/>
        <end position="252"/>
    </location>
</feature>
<dbReference type="Gene3D" id="3.40.1410.10">
    <property type="entry name" value="Chorismate lyase-like"/>
    <property type="match status" value="1"/>
</dbReference>
<dbReference type="GeneID" id="98052013"/>
<name>A0A852W7U5_PSEA5</name>
<dbReference type="SUPFAM" id="SSF46785">
    <property type="entry name" value="Winged helix' DNA-binding domain"/>
    <property type="match status" value="1"/>
</dbReference>
<keyword evidence="3" id="KW-0804">Transcription</keyword>
<dbReference type="InterPro" id="IPR028978">
    <property type="entry name" value="Chorismate_lyase_/UTRA_dom_sf"/>
</dbReference>
<dbReference type="Pfam" id="PF07702">
    <property type="entry name" value="UTRA"/>
    <property type="match status" value="1"/>
</dbReference>
<organism evidence="6 7">
    <name type="scientific">Pseudonocardia alni</name>
    <name type="common">Amycolata alni</name>
    <dbReference type="NCBI Taxonomy" id="33907"/>
    <lineage>
        <taxon>Bacteria</taxon>
        <taxon>Bacillati</taxon>
        <taxon>Actinomycetota</taxon>
        <taxon>Actinomycetes</taxon>
        <taxon>Pseudonocardiales</taxon>
        <taxon>Pseudonocardiaceae</taxon>
        <taxon>Pseudonocardia</taxon>
    </lineage>
</organism>
<dbReference type="Pfam" id="PF00392">
    <property type="entry name" value="GntR"/>
    <property type="match status" value="1"/>
</dbReference>
<dbReference type="InterPro" id="IPR011663">
    <property type="entry name" value="UTRA"/>
</dbReference>
<dbReference type="GO" id="GO:0045892">
    <property type="term" value="P:negative regulation of DNA-templated transcription"/>
    <property type="evidence" value="ECO:0007669"/>
    <property type="project" value="TreeGrafter"/>
</dbReference>
<dbReference type="PANTHER" id="PTHR44846:SF17">
    <property type="entry name" value="GNTR-FAMILY TRANSCRIPTIONAL REGULATOR"/>
    <property type="match status" value="1"/>
</dbReference>
<dbReference type="Proteomes" id="UP000549695">
    <property type="component" value="Unassembled WGS sequence"/>
</dbReference>
<evidence type="ECO:0000256" key="2">
    <source>
        <dbReference type="ARBA" id="ARBA00023125"/>
    </source>
</evidence>
<keyword evidence="2" id="KW-0238">DNA-binding</keyword>
<reference evidence="6 7" key="1">
    <citation type="submission" date="2020-07" db="EMBL/GenBank/DDBJ databases">
        <title>Sequencing the genomes of 1000 actinobacteria strains.</title>
        <authorList>
            <person name="Klenk H.-P."/>
        </authorList>
    </citation>
    <scope>NUCLEOTIDE SEQUENCE [LARGE SCALE GENOMIC DNA]</scope>
    <source>
        <strain evidence="6 7">DSM 44749</strain>
    </source>
</reference>
<accession>A0A852W7U5</accession>
<gene>
    <name evidence="6" type="ORF">HDA37_002241</name>
</gene>
<dbReference type="InterPro" id="IPR036388">
    <property type="entry name" value="WH-like_DNA-bd_sf"/>
</dbReference>
<feature type="domain" description="HTH gntR-type" evidence="5">
    <location>
        <begin position="11"/>
        <end position="79"/>
    </location>
</feature>
<keyword evidence="7" id="KW-1185">Reference proteome</keyword>
<dbReference type="EMBL" id="JACCCZ010000001">
    <property type="protein sequence ID" value="NYG01956.1"/>
    <property type="molecule type" value="Genomic_DNA"/>
</dbReference>
<evidence type="ECO:0000313" key="7">
    <source>
        <dbReference type="Proteomes" id="UP000549695"/>
    </source>
</evidence>
<feature type="region of interest" description="Disordered" evidence="4">
    <location>
        <begin position="225"/>
        <end position="258"/>
    </location>
</feature>
<dbReference type="Gene3D" id="1.10.10.10">
    <property type="entry name" value="Winged helix-like DNA-binding domain superfamily/Winged helix DNA-binding domain"/>
    <property type="match status" value="1"/>
</dbReference>
<evidence type="ECO:0000259" key="5">
    <source>
        <dbReference type="PROSITE" id="PS50949"/>
    </source>
</evidence>
<dbReference type="SUPFAM" id="SSF64288">
    <property type="entry name" value="Chorismate lyase-like"/>
    <property type="match status" value="1"/>
</dbReference>
<dbReference type="SMART" id="SM00866">
    <property type="entry name" value="UTRA"/>
    <property type="match status" value="1"/>
</dbReference>
<protein>
    <submittedName>
        <fullName evidence="6">GntR family transcriptional regulator</fullName>
    </submittedName>
</protein>
<proteinExistence type="predicted"/>
<comment type="caution">
    <text evidence="6">The sequence shown here is derived from an EMBL/GenBank/DDBJ whole genome shotgun (WGS) entry which is preliminary data.</text>
</comment>
<keyword evidence="1" id="KW-0805">Transcription regulation</keyword>
<evidence type="ECO:0000256" key="1">
    <source>
        <dbReference type="ARBA" id="ARBA00023015"/>
    </source>
</evidence>
<dbReference type="InterPro" id="IPR036390">
    <property type="entry name" value="WH_DNA-bd_sf"/>
</dbReference>
<evidence type="ECO:0000256" key="4">
    <source>
        <dbReference type="SAM" id="MobiDB-lite"/>
    </source>
</evidence>
<dbReference type="GO" id="GO:0003700">
    <property type="term" value="F:DNA-binding transcription factor activity"/>
    <property type="evidence" value="ECO:0007669"/>
    <property type="project" value="InterPro"/>
</dbReference>
<sequence length="258" mass="26174">MPVPSPSHHVRASDARRVRDLLRIAVAGRARTGDLLPGEDELMVGHGVPRSAVRAALGLLREEGLLRPGPTAHRIVARPHYPGRTAVTGTGTRVPRWLERTGIAAPDVLADWLGVPVGTPCLRTECVSETAGGGAVLETHYLATEAAALLLAVPGTGPFDRQLADAGLRPARAGTRSGPVPADPDSAALLGVAAGAPLLGAERTLTGDDGRVLAVSVLRADPAGSVPVARDGAAAAQPDSSARTASSESASAGVLSGR</sequence>
<evidence type="ECO:0000256" key="3">
    <source>
        <dbReference type="ARBA" id="ARBA00023163"/>
    </source>
</evidence>
<dbReference type="PROSITE" id="PS50949">
    <property type="entry name" value="HTH_GNTR"/>
    <property type="match status" value="1"/>
</dbReference>
<dbReference type="RefSeq" id="WP_073577690.1">
    <property type="nucleotide sequence ID" value="NZ_BAAAJZ010000001.1"/>
</dbReference>
<dbReference type="PANTHER" id="PTHR44846">
    <property type="entry name" value="MANNOSYL-D-GLYCERATE TRANSPORT/METABOLISM SYSTEM REPRESSOR MNGR-RELATED"/>
    <property type="match status" value="1"/>
</dbReference>
<dbReference type="InterPro" id="IPR000524">
    <property type="entry name" value="Tscrpt_reg_HTH_GntR"/>
</dbReference>
<dbReference type="GO" id="GO:0003677">
    <property type="term" value="F:DNA binding"/>
    <property type="evidence" value="ECO:0007669"/>
    <property type="project" value="UniProtKB-KW"/>
</dbReference>